<sequence>MRVFLSILVLLITVGITLGLFLRDEALRPEVSALIALTDPPTDSHAYAYLLGLASPADQTPSSAGQALIKQLRIQEQQANTPPEAEDVILTPDTSLPEPEGPLFCRFNTYNCPDTLFADITALENALSEHRILLKRWRTFITLDDFAVLSLPQLSEPLPPYRHLQRSARLSLLDSIRLAKTGEIETARSQLLNDINQTRRLLTQDSHLIGKMVATSLVSDQIDLLHALSQRFELPRTALAPLNSAEKSLENAMAREFAGIAHVFRQMDANPYLLDSTHGLPHWSVSLLYKPGISINAIWPVYQDIIASAQQSPADFVAYLEHTPNPFPEPHWVTNPIGTILNQIAIPDMRQYAGRLQDIEVKIELFNAWAETDGQSKDAGALQVINPYYPNRSTELELESNGQVCLKGPLYDPGGLRCLNGLKPDLGANDL</sequence>
<comment type="caution">
    <text evidence="1">The sequence shown here is derived from an EMBL/GenBank/DDBJ whole genome shotgun (WGS) entry which is preliminary data.</text>
</comment>
<accession>A0A7W1WX36</accession>
<proteinExistence type="predicted"/>
<evidence type="ECO:0000313" key="1">
    <source>
        <dbReference type="EMBL" id="MBA4501796.1"/>
    </source>
</evidence>
<dbReference type="Proteomes" id="UP000538931">
    <property type="component" value="Unassembled WGS sequence"/>
</dbReference>
<dbReference type="AlphaFoldDB" id="A0A7W1WX36"/>
<protein>
    <submittedName>
        <fullName evidence="1">Uncharacterized protein</fullName>
    </submittedName>
</protein>
<keyword evidence="2" id="KW-1185">Reference proteome</keyword>
<dbReference type="RefSeq" id="WP_181738009.1">
    <property type="nucleotide sequence ID" value="NZ_JACEMT010000041.1"/>
</dbReference>
<reference evidence="1 2" key="1">
    <citation type="submission" date="2020-07" db="EMBL/GenBank/DDBJ databases">
        <title>Bacterium isolated from marien macroalgae.</title>
        <authorList>
            <person name="Zhu K."/>
            <person name="Lu D."/>
            <person name="Du Z."/>
        </authorList>
    </citation>
    <scope>NUCLEOTIDE SEQUENCE [LARGE SCALE GENOMIC DNA]</scope>
    <source>
        <strain evidence="1 2">3-1745</strain>
    </source>
</reference>
<gene>
    <name evidence="1" type="ORF">H1S06_05395</name>
</gene>
<evidence type="ECO:0000313" key="2">
    <source>
        <dbReference type="Proteomes" id="UP000538931"/>
    </source>
</evidence>
<name>A0A7W1WX36_9GAMM</name>
<organism evidence="1 2">
    <name type="scientific">Marinobacterium marinum</name>
    <dbReference type="NCBI Taxonomy" id="2756129"/>
    <lineage>
        <taxon>Bacteria</taxon>
        <taxon>Pseudomonadati</taxon>
        <taxon>Pseudomonadota</taxon>
        <taxon>Gammaproteobacteria</taxon>
        <taxon>Oceanospirillales</taxon>
        <taxon>Oceanospirillaceae</taxon>
        <taxon>Marinobacterium</taxon>
    </lineage>
</organism>
<dbReference type="EMBL" id="JACEMT010000041">
    <property type="protein sequence ID" value="MBA4501796.1"/>
    <property type="molecule type" value="Genomic_DNA"/>
</dbReference>